<dbReference type="Proteomes" id="UP000614601">
    <property type="component" value="Unassembled WGS sequence"/>
</dbReference>
<evidence type="ECO:0000256" key="1">
    <source>
        <dbReference type="SAM" id="MobiDB-lite"/>
    </source>
</evidence>
<dbReference type="EMBL" id="CAJFDH010000004">
    <property type="protein sequence ID" value="CAD5219024.1"/>
    <property type="molecule type" value="Genomic_DNA"/>
</dbReference>
<reference evidence="3" key="1">
    <citation type="submission" date="2020-09" db="EMBL/GenBank/DDBJ databases">
        <authorList>
            <person name="Kikuchi T."/>
        </authorList>
    </citation>
    <scope>NUCLEOTIDE SEQUENCE</scope>
    <source>
        <strain evidence="3">SH1</strain>
    </source>
</reference>
<dbReference type="OrthoDB" id="5855668at2759"/>
<feature type="region of interest" description="Disordered" evidence="1">
    <location>
        <begin position="600"/>
        <end position="651"/>
    </location>
</feature>
<protein>
    <recommendedName>
        <fullName evidence="2">Copine C-terminal domain-containing protein</fullName>
    </recommendedName>
</protein>
<dbReference type="InterPro" id="IPR010734">
    <property type="entry name" value="Copine_C"/>
</dbReference>
<dbReference type="EMBL" id="CAJFCW020000004">
    <property type="protein sequence ID" value="CAG9112289.1"/>
    <property type="molecule type" value="Genomic_DNA"/>
</dbReference>
<comment type="caution">
    <text evidence="3">The sequence shown here is derived from an EMBL/GenBank/DDBJ whole genome shotgun (WGS) entry which is preliminary data.</text>
</comment>
<evidence type="ECO:0000259" key="2">
    <source>
        <dbReference type="Pfam" id="PF07002"/>
    </source>
</evidence>
<dbReference type="PANTHER" id="PTHR10857:SF131">
    <property type="entry name" value="COPINE C-TERMINAL DOMAIN-CONTAINING PROTEIN"/>
    <property type="match status" value="1"/>
</dbReference>
<dbReference type="Pfam" id="PF07002">
    <property type="entry name" value="Copine"/>
    <property type="match status" value="1"/>
</dbReference>
<dbReference type="PANTHER" id="PTHR10857">
    <property type="entry name" value="COPINE"/>
    <property type="match status" value="1"/>
</dbReference>
<feature type="domain" description="Copine C-terminal" evidence="2">
    <location>
        <begin position="340"/>
        <end position="551"/>
    </location>
</feature>
<evidence type="ECO:0000313" key="4">
    <source>
        <dbReference type="Proteomes" id="UP000614601"/>
    </source>
</evidence>
<accession>A0A811KR86</accession>
<dbReference type="GO" id="GO:0005544">
    <property type="term" value="F:calcium-dependent phospholipid binding"/>
    <property type="evidence" value="ECO:0007669"/>
    <property type="project" value="InterPro"/>
</dbReference>
<name>A0A811KR86_9BILA</name>
<dbReference type="InterPro" id="IPR045052">
    <property type="entry name" value="Copine"/>
</dbReference>
<feature type="compositionally biased region" description="Low complexity" evidence="1">
    <location>
        <begin position="612"/>
        <end position="631"/>
    </location>
</feature>
<evidence type="ECO:0000313" key="3">
    <source>
        <dbReference type="EMBL" id="CAD5219024.1"/>
    </source>
</evidence>
<dbReference type="InterPro" id="IPR036465">
    <property type="entry name" value="vWFA_dom_sf"/>
</dbReference>
<keyword evidence="4" id="KW-1185">Reference proteome</keyword>
<feature type="compositionally biased region" description="Basic and acidic residues" evidence="1">
    <location>
        <begin position="601"/>
        <end position="611"/>
    </location>
</feature>
<dbReference type="GO" id="GO:0071277">
    <property type="term" value="P:cellular response to calcium ion"/>
    <property type="evidence" value="ECO:0007669"/>
    <property type="project" value="TreeGrafter"/>
</dbReference>
<dbReference type="GO" id="GO:0005886">
    <property type="term" value="C:plasma membrane"/>
    <property type="evidence" value="ECO:0007669"/>
    <property type="project" value="TreeGrafter"/>
</dbReference>
<sequence>MNMVKLRQILELRRATKAPPLVPPKAKRGSEGDYKRGPKEIIDIHISARHFRCLPQYTNNNIVLIFSESDDARNGPWRVTTASEIFPKAECFDLNSVFAVEFQFERCQYIKVDICEWEESNATSLGYAVFSVGELVVKYGIPIDKEVIEDDAGTKIADLSLSCTLRPKPHSVLLQFCTKGVSKKTLTLGTSQMFFEIKRLGTTAESVVLYKSETVKYANKCVFRTFSLQSTDVTDSILEVVFYQKEGKSGKVFIGSCETTYERLRIGPTFSNVYALTYENSKGQKKVCGEFELMKFNEMVLPSFLEFISTGTLINVAFAIDFTQSEAEVDPANIKQYVDDVELAIRAVGEPLKEFNISSAYAAFGFGAKVPPHYRESQEFCLNLDTDPYCRGLDGVLDAFKTAFANTRPINMAHLSHVIYYVSKLAQNVVARCKSGQTQYHVLVLITRGIFDDIKETVQSLIFASRAPISVVFVGIGELDLSELERLGTAGTRLNYHGRKPERDCMQFVSIPKCREEETQRADLLALIAERALISIPYQMTSWMSRNGIKPPVPEPCSSRHSSRGSTVFRPAFPTVVHSMNANVVGISSVDINSCSTKSIHSNDRTEDDSLHSSLSNRDSSSFKESNSSRKLPSLEQCRSHSMNNEADVRL</sequence>
<organism evidence="3 4">
    <name type="scientific">Bursaphelenchus okinawaensis</name>
    <dbReference type="NCBI Taxonomy" id="465554"/>
    <lineage>
        <taxon>Eukaryota</taxon>
        <taxon>Metazoa</taxon>
        <taxon>Ecdysozoa</taxon>
        <taxon>Nematoda</taxon>
        <taxon>Chromadorea</taxon>
        <taxon>Rhabditida</taxon>
        <taxon>Tylenchina</taxon>
        <taxon>Tylenchomorpha</taxon>
        <taxon>Aphelenchoidea</taxon>
        <taxon>Aphelenchoididae</taxon>
        <taxon>Bursaphelenchus</taxon>
    </lineage>
</organism>
<dbReference type="AlphaFoldDB" id="A0A811KR86"/>
<gene>
    <name evidence="3" type="ORF">BOKJ2_LOCUS8234</name>
</gene>
<proteinExistence type="predicted"/>
<dbReference type="Proteomes" id="UP000783686">
    <property type="component" value="Unassembled WGS sequence"/>
</dbReference>
<dbReference type="SUPFAM" id="SSF53300">
    <property type="entry name" value="vWA-like"/>
    <property type="match status" value="1"/>
</dbReference>